<comment type="caution">
    <text evidence="3">The sequence shown here is derived from an EMBL/GenBank/DDBJ whole genome shotgun (WGS) entry which is preliminary data.</text>
</comment>
<organism evidence="3 4">
    <name type="scientific">Roseicella aerolata</name>
    <dbReference type="NCBI Taxonomy" id="2883479"/>
    <lineage>
        <taxon>Bacteria</taxon>
        <taxon>Pseudomonadati</taxon>
        <taxon>Pseudomonadota</taxon>
        <taxon>Alphaproteobacteria</taxon>
        <taxon>Acetobacterales</taxon>
        <taxon>Roseomonadaceae</taxon>
        <taxon>Roseicella</taxon>
    </lineage>
</organism>
<keyword evidence="4" id="KW-1185">Reference proteome</keyword>
<evidence type="ECO:0000256" key="2">
    <source>
        <dbReference type="SAM" id="Phobius"/>
    </source>
</evidence>
<dbReference type="AlphaFoldDB" id="A0A9X1L6W7"/>
<feature type="transmembrane region" description="Helical" evidence="2">
    <location>
        <begin position="162"/>
        <end position="183"/>
    </location>
</feature>
<feature type="compositionally biased region" description="Low complexity" evidence="1">
    <location>
        <begin position="300"/>
        <end position="322"/>
    </location>
</feature>
<proteinExistence type="predicted"/>
<accession>A0A9X1L6W7</accession>
<evidence type="ECO:0000256" key="1">
    <source>
        <dbReference type="SAM" id="MobiDB-lite"/>
    </source>
</evidence>
<dbReference type="RefSeq" id="WP_226604970.1">
    <property type="nucleotide sequence ID" value="NZ_JAJAQI010000004.1"/>
</dbReference>
<name>A0A9X1L6W7_9PROT</name>
<evidence type="ECO:0000313" key="4">
    <source>
        <dbReference type="Proteomes" id="UP001139311"/>
    </source>
</evidence>
<keyword evidence="2" id="KW-0812">Transmembrane</keyword>
<protein>
    <submittedName>
        <fullName evidence="3">Uncharacterized protein</fullName>
    </submittedName>
</protein>
<dbReference type="Proteomes" id="UP001139311">
    <property type="component" value="Unassembled WGS sequence"/>
</dbReference>
<keyword evidence="2" id="KW-0472">Membrane</keyword>
<dbReference type="EMBL" id="JAJAQI010000004">
    <property type="protein sequence ID" value="MCB4820959.1"/>
    <property type="molecule type" value="Genomic_DNA"/>
</dbReference>
<gene>
    <name evidence="3" type="ORF">LHA35_04340</name>
</gene>
<keyword evidence="2" id="KW-1133">Transmembrane helix</keyword>
<reference evidence="3" key="1">
    <citation type="submission" date="2021-10" db="EMBL/GenBank/DDBJ databases">
        <title>Roseicella aerolatum sp. nov., isolated from aerosols of e-waste dismantling site.</title>
        <authorList>
            <person name="Qin T."/>
        </authorList>
    </citation>
    <scope>NUCLEOTIDE SEQUENCE</scope>
    <source>
        <strain evidence="3">GB24</strain>
    </source>
</reference>
<evidence type="ECO:0000313" key="3">
    <source>
        <dbReference type="EMBL" id="MCB4820959.1"/>
    </source>
</evidence>
<sequence>MPHITPCATDVAPAAAQDALLPGFDQGWVLLPKAAIGEPGERPVVFEIVLLHARHGVALLEAPPHWTPDAPQRLRRRLERAQFAAIFPGHLPIVHAPLQRGLLPDLPRVLAEAFAAEQPLELPGGDAWMGAVRRALAASAKGLPEAARVPASHRGRRRRKGMAGAALVAGIGGALLLAFAPAAPPGEALGQSAALPGAAIASGLVSADTALPDEARGRSTAFASPDAAPSLVSADIATPPPALLAPPGGLVTPSLLRLTTEAKAPEEGMAPMPGALTHPLPMDARPVLPSDLGRTDARRPATGPTEAAATATQPRQPKSPAAAVPPPVPAFSLAPGLAPGEPALIASLLRRGDALFALGDISGARRFYERAAEAGSAEGARAAGRTHDPAVLAEQAVHGIRPDLDLAEAWYRRADALGAAAPGR</sequence>
<feature type="region of interest" description="Disordered" evidence="1">
    <location>
        <begin position="265"/>
        <end position="327"/>
    </location>
</feature>